<sequence length="202" mass="23152">MFDGITKNIECWHVPRIKRNLISLSTLDDQGYKFHSENGTLKVCKGFMVLMKGKLYSKLYYLQASVVEGKAIIASGKRDLNQSQLWHLRLGHMSDKGLSLLSKQNLLNGYKNQVLNFFEHCVFGQQTRVKLSKKAEHKTKDKLDYIHSDLWGPNRVSSKSGALLNGRRWLRGRHKEKLSVVELTMGWNFAILSSIMSVVERA</sequence>
<keyword evidence="1" id="KW-1185">Reference proteome</keyword>
<proteinExistence type="predicted"/>
<reference evidence="2" key="2">
    <citation type="submission" date="2025-08" db="UniProtKB">
        <authorList>
            <consortium name="RefSeq"/>
        </authorList>
    </citation>
    <scope>IDENTIFICATION</scope>
    <source>
        <tissue evidence="2">Leaf</tissue>
    </source>
</reference>
<organism evidence="1 2">
    <name type="scientific">Nicotiana tabacum</name>
    <name type="common">Common tobacco</name>
    <dbReference type="NCBI Taxonomy" id="4097"/>
    <lineage>
        <taxon>Eukaryota</taxon>
        <taxon>Viridiplantae</taxon>
        <taxon>Streptophyta</taxon>
        <taxon>Embryophyta</taxon>
        <taxon>Tracheophyta</taxon>
        <taxon>Spermatophyta</taxon>
        <taxon>Magnoliopsida</taxon>
        <taxon>eudicotyledons</taxon>
        <taxon>Gunneridae</taxon>
        <taxon>Pentapetalae</taxon>
        <taxon>asterids</taxon>
        <taxon>lamiids</taxon>
        <taxon>Solanales</taxon>
        <taxon>Solanaceae</taxon>
        <taxon>Nicotianoideae</taxon>
        <taxon>Nicotianeae</taxon>
        <taxon>Nicotiana</taxon>
    </lineage>
</organism>
<evidence type="ECO:0000313" key="2">
    <source>
        <dbReference type="RefSeq" id="XP_075095509.1"/>
    </source>
</evidence>
<accession>A0AC58TE47</accession>
<reference evidence="1" key="1">
    <citation type="journal article" date="2014" name="Nat. Commun.">
        <title>The tobacco genome sequence and its comparison with those of tomato and potato.</title>
        <authorList>
            <person name="Sierro N."/>
            <person name="Battey J.N."/>
            <person name="Ouadi S."/>
            <person name="Bakaher N."/>
            <person name="Bovet L."/>
            <person name="Willig A."/>
            <person name="Goepfert S."/>
            <person name="Peitsch M.C."/>
            <person name="Ivanov N.V."/>
        </authorList>
    </citation>
    <scope>NUCLEOTIDE SEQUENCE [LARGE SCALE GENOMIC DNA]</scope>
</reference>
<name>A0AC58TE47_TOBAC</name>
<gene>
    <name evidence="2" type="primary">LOC142173760</name>
</gene>
<dbReference type="Proteomes" id="UP000790787">
    <property type="component" value="Chromosome 19"/>
</dbReference>
<dbReference type="RefSeq" id="XP_075095509.1">
    <property type="nucleotide sequence ID" value="XM_075239408.1"/>
</dbReference>
<protein>
    <submittedName>
        <fullName evidence="2">Mitochondrial protein AtMg00300</fullName>
    </submittedName>
</protein>
<evidence type="ECO:0000313" key="1">
    <source>
        <dbReference type="Proteomes" id="UP000790787"/>
    </source>
</evidence>